<dbReference type="AlphaFoldDB" id="A0A6P8HGC1"/>
<dbReference type="RefSeq" id="XP_031551630.1">
    <property type="nucleotide sequence ID" value="XM_031695770.1"/>
</dbReference>
<organism evidence="3 4">
    <name type="scientific">Actinia tenebrosa</name>
    <name type="common">Australian red waratah sea anemone</name>
    <dbReference type="NCBI Taxonomy" id="6105"/>
    <lineage>
        <taxon>Eukaryota</taxon>
        <taxon>Metazoa</taxon>
        <taxon>Cnidaria</taxon>
        <taxon>Anthozoa</taxon>
        <taxon>Hexacorallia</taxon>
        <taxon>Actiniaria</taxon>
        <taxon>Actiniidae</taxon>
        <taxon>Actinia</taxon>
    </lineage>
</organism>
<dbReference type="PANTHER" id="PTHR11567:SF202">
    <property type="entry name" value="LYSOPHOSPHATIDIC ACID PHOSPHATASE TYPE 6"/>
    <property type="match status" value="1"/>
</dbReference>
<gene>
    <name evidence="4" type="primary">LOC116288905</name>
</gene>
<dbReference type="InterPro" id="IPR000560">
    <property type="entry name" value="His_Pase_clade-2"/>
</dbReference>
<sequence>MAARLKFLGRVCGIGLGAFLSVKTAQKATKYHHNVIFAREEDKEYQLVHVQVAFRHGARTPIFSLPEMQNASVGDVVWDKDKMLGDLPETLIKYRVKDLDGGRQPVSEYDTRQKKVIWPGGSEAGQLTKLGQRQMYDLGKNLHRRYIKEVELLHPQLVPQEIYVRTSNMQRTIDSARCVIAGLYGQQNVKDGYKKDYEEFKEAAGIKDKHVFVFFRDFIAAQEAHGMPVSPIFIKYREMIERNATHELVSVQCGYPHGRHEILRLGVGQALENILERMKDKITKKSPSYHRLCLYSVHDTTIICMLVCLGLYNNEWPDFSADLAFELYKKKDGQYFVKILLQGKEQILPGATSAMYPFEKFRKLITSYSVEDWHQECNQQHH</sequence>
<feature type="chain" id="PRO_5028440612" evidence="2">
    <location>
        <begin position="18"/>
        <end position="382"/>
    </location>
</feature>
<dbReference type="InterPro" id="IPR050645">
    <property type="entry name" value="Histidine_acid_phosphatase"/>
</dbReference>
<dbReference type="OrthoDB" id="10257284at2759"/>
<dbReference type="Gene3D" id="3.40.50.1240">
    <property type="entry name" value="Phosphoglycerate mutase-like"/>
    <property type="match status" value="2"/>
</dbReference>
<reference evidence="4" key="1">
    <citation type="submission" date="2025-08" db="UniProtKB">
        <authorList>
            <consortium name="RefSeq"/>
        </authorList>
    </citation>
    <scope>IDENTIFICATION</scope>
    <source>
        <tissue evidence="4">Tentacle</tissue>
    </source>
</reference>
<dbReference type="Pfam" id="PF00328">
    <property type="entry name" value="His_Phos_2"/>
    <property type="match status" value="2"/>
</dbReference>
<dbReference type="GO" id="GO:0016791">
    <property type="term" value="F:phosphatase activity"/>
    <property type="evidence" value="ECO:0007669"/>
    <property type="project" value="TreeGrafter"/>
</dbReference>
<protein>
    <submittedName>
        <fullName evidence="4">Lysophosphatidic acid phosphatase type 6-like isoform X2</fullName>
    </submittedName>
</protein>
<dbReference type="Proteomes" id="UP000515163">
    <property type="component" value="Unplaced"/>
</dbReference>
<dbReference type="InterPro" id="IPR029033">
    <property type="entry name" value="His_PPase_superfam"/>
</dbReference>
<comment type="similarity">
    <text evidence="1">Belongs to the histidine acid phosphatase family.</text>
</comment>
<accession>A0A6P8HGC1</accession>
<name>A0A6P8HGC1_ACTTE</name>
<proteinExistence type="inferred from homology"/>
<keyword evidence="2" id="KW-0732">Signal</keyword>
<dbReference type="GeneID" id="116288905"/>
<evidence type="ECO:0000256" key="2">
    <source>
        <dbReference type="SAM" id="SignalP"/>
    </source>
</evidence>
<keyword evidence="3" id="KW-1185">Reference proteome</keyword>
<dbReference type="SUPFAM" id="SSF53254">
    <property type="entry name" value="Phosphoglycerate mutase-like"/>
    <property type="match status" value="1"/>
</dbReference>
<feature type="signal peptide" evidence="2">
    <location>
        <begin position="1"/>
        <end position="17"/>
    </location>
</feature>
<dbReference type="CDD" id="cd07061">
    <property type="entry name" value="HP_HAP_like"/>
    <property type="match status" value="1"/>
</dbReference>
<evidence type="ECO:0000256" key="1">
    <source>
        <dbReference type="ARBA" id="ARBA00005375"/>
    </source>
</evidence>
<dbReference type="PANTHER" id="PTHR11567">
    <property type="entry name" value="ACID PHOSPHATASE-RELATED"/>
    <property type="match status" value="1"/>
</dbReference>
<evidence type="ECO:0000313" key="4">
    <source>
        <dbReference type="RefSeq" id="XP_031551630.1"/>
    </source>
</evidence>
<evidence type="ECO:0000313" key="3">
    <source>
        <dbReference type="Proteomes" id="UP000515163"/>
    </source>
</evidence>